<evidence type="ECO:0000313" key="2">
    <source>
        <dbReference type="Proteomes" id="UP000321501"/>
    </source>
</evidence>
<dbReference type="Proteomes" id="UP000321501">
    <property type="component" value="Chromosome"/>
</dbReference>
<gene>
    <name evidence="1" type="ORF">JMUB3934_0023</name>
</gene>
<organism evidence="1 2">
    <name type="scientific">Leptotrichia wadei</name>
    <dbReference type="NCBI Taxonomy" id="157687"/>
    <lineage>
        <taxon>Bacteria</taxon>
        <taxon>Fusobacteriati</taxon>
        <taxon>Fusobacteriota</taxon>
        <taxon>Fusobacteriia</taxon>
        <taxon>Fusobacteriales</taxon>
        <taxon>Leptotrichiaceae</taxon>
        <taxon>Leptotrichia</taxon>
    </lineage>
</organism>
<dbReference type="AlphaFoldDB" id="A0A510KAZ0"/>
<reference evidence="1 2" key="1">
    <citation type="submission" date="2019-07" db="EMBL/GenBank/DDBJ databases">
        <title>Complete Genome Sequence of Leptotrichia wadei Strain JMUB3934.</title>
        <authorList>
            <person name="Watanabe S."/>
            <person name="Cui L."/>
        </authorList>
    </citation>
    <scope>NUCLEOTIDE SEQUENCE [LARGE SCALE GENOMIC DNA]</scope>
    <source>
        <strain evidence="1 2">JMUB3934</strain>
    </source>
</reference>
<accession>A0A510KAZ0</accession>
<name>A0A510KAZ0_9FUSO</name>
<sequence length="56" mass="6736">MAKKKIDNKIFKTLIEDYNIKDTNDIKDMLRICFRVLFKLCLKLKLSMNWGMLNIL</sequence>
<dbReference type="EMBL" id="AP019835">
    <property type="protein sequence ID" value="BBM48754.1"/>
    <property type="molecule type" value="Genomic_DNA"/>
</dbReference>
<protein>
    <submittedName>
        <fullName evidence="1">Uncharacterized protein</fullName>
    </submittedName>
</protein>
<proteinExistence type="predicted"/>
<evidence type="ECO:0000313" key="1">
    <source>
        <dbReference type="EMBL" id="BBM48754.1"/>
    </source>
</evidence>